<feature type="compositionally biased region" description="Polar residues" evidence="1">
    <location>
        <begin position="372"/>
        <end position="386"/>
    </location>
</feature>
<protein>
    <recommendedName>
        <fullName evidence="2">DDE-1 domain-containing protein</fullName>
    </recommendedName>
</protein>
<gene>
    <name evidence="3" type="ORF">g.22889</name>
</gene>
<name>A0A146LYG0_LYGHE</name>
<sequence length="408" mass="45117">NIVILKLPPHSSHVLQPLDLTVFKSLKSKWDPALVAWQRKNSARALPRKDFSRMVGKIWADIHPDIIISGFRKAGIHPFSQEVVKESEYDPAALKRWKAMNASPTLPGQLADNTLPDPSPESQGTYWVGYIPIADPQEVPPSTSTVIYAEPNFDTGAHLPVLNTLLEEAPSTSNAEPNLQFAGDPPSSSESRPSTSDSSFEECVLALMKKTKEEESSSAKVSKKRIGRGAEVLTTKDAQERLKGTNKRKSPPTQSAEEEPKMKGPRVRKPVNQEANKSKKIKVLKPRSQPESLPQPQASTSHLKTKKSKLLKTISQLEPLPQLQASTSTFEDEKIEVLKTRSQPEPLSQPQASTSRLSEPSNLSYFGELQRSKSPLSSPESPYLRSSDSEQLEEFIEHLVNSGVPVKK</sequence>
<dbReference type="EMBL" id="GDHC01005981">
    <property type="protein sequence ID" value="JAQ12648.1"/>
    <property type="molecule type" value="Transcribed_RNA"/>
</dbReference>
<feature type="non-terminal residue" evidence="3">
    <location>
        <position position="1"/>
    </location>
</feature>
<evidence type="ECO:0000256" key="1">
    <source>
        <dbReference type="SAM" id="MobiDB-lite"/>
    </source>
</evidence>
<feature type="compositionally biased region" description="Polar residues" evidence="1">
    <location>
        <begin position="340"/>
        <end position="364"/>
    </location>
</feature>
<reference evidence="3" key="1">
    <citation type="journal article" date="2016" name="Gigascience">
        <title>De novo construction of an expanded transcriptome assembly for the western tarnished plant bug, Lygus hesperus.</title>
        <authorList>
            <person name="Tassone E.E."/>
            <person name="Geib S.M."/>
            <person name="Hall B."/>
            <person name="Fabrick J.A."/>
            <person name="Brent C.S."/>
            <person name="Hull J.J."/>
        </authorList>
    </citation>
    <scope>NUCLEOTIDE SEQUENCE</scope>
</reference>
<accession>A0A146LYG0</accession>
<dbReference type="Pfam" id="PF03184">
    <property type="entry name" value="DDE_1"/>
    <property type="match status" value="1"/>
</dbReference>
<feature type="domain" description="DDE-1" evidence="2">
    <location>
        <begin position="1"/>
        <end position="71"/>
    </location>
</feature>
<dbReference type="AlphaFoldDB" id="A0A146LYG0"/>
<feature type="region of interest" description="Disordered" evidence="1">
    <location>
        <begin position="170"/>
        <end position="390"/>
    </location>
</feature>
<feature type="compositionally biased region" description="Low complexity" evidence="1">
    <location>
        <begin position="185"/>
        <end position="202"/>
    </location>
</feature>
<feature type="compositionally biased region" description="Polar residues" evidence="1">
    <location>
        <begin position="289"/>
        <end position="298"/>
    </location>
</feature>
<dbReference type="GO" id="GO:0003676">
    <property type="term" value="F:nucleic acid binding"/>
    <property type="evidence" value="ECO:0007669"/>
    <property type="project" value="InterPro"/>
</dbReference>
<evidence type="ECO:0000313" key="3">
    <source>
        <dbReference type="EMBL" id="JAQ12648.1"/>
    </source>
</evidence>
<evidence type="ECO:0000259" key="2">
    <source>
        <dbReference type="Pfam" id="PF03184"/>
    </source>
</evidence>
<proteinExistence type="predicted"/>
<organism evidence="3">
    <name type="scientific">Lygus hesperus</name>
    <name type="common">Western plant bug</name>
    <dbReference type="NCBI Taxonomy" id="30085"/>
    <lineage>
        <taxon>Eukaryota</taxon>
        <taxon>Metazoa</taxon>
        <taxon>Ecdysozoa</taxon>
        <taxon>Arthropoda</taxon>
        <taxon>Hexapoda</taxon>
        <taxon>Insecta</taxon>
        <taxon>Pterygota</taxon>
        <taxon>Neoptera</taxon>
        <taxon>Paraneoptera</taxon>
        <taxon>Hemiptera</taxon>
        <taxon>Heteroptera</taxon>
        <taxon>Panheteroptera</taxon>
        <taxon>Cimicomorpha</taxon>
        <taxon>Miridae</taxon>
        <taxon>Mirini</taxon>
        <taxon>Lygus</taxon>
    </lineage>
</organism>
<dbReference type="InterPro" id="IPR004875">
    <property type="entry name" value="DDE_SF_endonuclease_dom"/>
</dbReference>